<dbReference type="InterPro" id="IPR029056">
    <property type="entry name" value="Ribokinase-like"/>
</dbReference>
<dbReference type="OrthoDB" id="9795789at2"/>
<dbReference type="RefSeq" id="WP_034842084.1">
    <property type="nucleotide sequence ID" value="NZ_JOKH01000008.1"/>
</dbReference>
<dbReference type="Proteomes" id="UP000028073">
    <property type="component" value="Unassembled WGS sequence"/>
</dbReference>
<evidence type="ECO:0000256" key="3">
    <source>
        <dbReference type="ARBA" id="ARBA00022777"/>
    </source>
</evidence>
<dbReference type="SUPFAM" id="SSF53613">
    <property type="entry name" value="Ribokinase-like"/>
    <property type="match status" value="1"/>
</dbReference>
<dbReference type="GO" id="GO:0006974">
    <property type="term" value="P:DNA damage response"/>
    <property type="evidence" value="ECO:0007669"/>
    <property type="project" value="TreeGrafter"/>
</dbReference>
<dbReference type="GO" id="GO:0008673">
    <property type="term" value="F:2-dehydro-3-deoxygluconokinase activity"/>
    <property type="evidence" value="ECO:0007669"/>
    <property type="project" value="TreeGrafter"/>
</dbReference>
<keyword evidence="6" id="KW-1185">Reference proteome</keyword>
<dbReference type="CDD" id="cd01166">
    <property type="entry name" value="KdgK"/>
    <property type="match status" value="1"/>
</dbReference>
<dbReference type="GO" id="GO:0042840">
    <property type="term" value="P:D-glucuronate catabolic process"/>
    <property type="evidence" value="ECO:0007669"/>
    <property type="project" value="TreeGrafter"/>
</dbReference>
<dbReference type="eggNOG" id="COG0524">
    <property type="taxonomic scope" value="Bacteria"/>
</dbReference>
<keyword evidence="2" id="KW-0808">Transferase</keyword>
<accession>A0A081N699</accession>
<dbReference type="GO" id="GO:0019698">
    <property type="term" value="P:D-galacturonate catabolic process"/>
    <property type="evidence" value="ECO:0007669"/>
    <property type="project" value="TreeGrafter"/>
</dbReference>
<dbReference type="PANTHER" id="PTHR43085">
    <property type="entry name" value="HEXOKINASE FAMILY MEMBER"/>
    <property type="match status" value="1"/>
</dbReference>
<dbReference type="Gene3D" id="3.40.1190.20">
    <property type="match status" value="1"/>
</dbReference>
<evidence type="ECO:0000256" key="2">
    <source>
        <dbReference type="ARBA" id="ARBA00022679"/>
    </source>
</evidence>
<comment type="caution">
    <text evidence="5">The sequence shown here is derived from an EMBL/GenBank/DDBJ whole genome shotgun (WGS) entry which is preliminary data.</text>
</comment>
<dbReference type="Pfam" id="PF00294">
    <property type="entry name" value="PfkB"/>
    <property type="match status" value="1"/>
</dbReference>
<dbReference type="AlphaFoldDB" id="A0A081N699"/>
<reference evidence="5 6" key="1">
    <citation type="submission" date="2014-06" db="EMBL/GenBank/DDBJ databases">
        <title>Whole Genome Sequences of Three Symbiotic Endozoicomonas Bacteria.</title>
        <authorList>
            <person name="Neave M.J."/>
            <person name="Apprill A."/>
            <person name="Voolstra C.R."/>
        </authorList>
    </citation>
    <scope>NUCLEOTIDE SEQUENCE [LARGE SCALE GENOMIC DNA]</scope>
    <source>
        <strain evidence="5 6">DSM 25634</strain>
    </source>
</reference>
<evidence type="ECO:0000259" key="4">
    <source>
        <dbReference type="Pfam" id="PF00294"/>
    </source>
</evidence>
<dbReference type="PROSITE" id="PS00584">
    <property type="entry name" value="PFKB_KINASES_2"/>
    <property type="match status" value="1"/>
</dbReference>
<feature type="domain" description="Carbohydrate kinase PfkB" evidence="4">
    <location>
        <begin position="22"/>
        <end position="299"/>
    </location>
</feature>
<proteinExistence type="inferred from homology"/>
<organism evidence="5 6">
    <name type="scientific">Endozoicomonas numazuensis</name>
    <dbReference type="NCBI Taxonomy" id="1137799"/>
    <lineage>
        <taxon>Bacteria</taxon>
        <taxon>Pseudomonadati</taxon>
        <taxon>Pseudomonadota</taxon>
        <taxon>Gammaproteobacteria</taxon>
        <taxon>Oceanospirillales</taxon>
        <taxon>Endozoicomonadaceae</taxon>
        <taxon>Endozoicomonas</taxon>
    </lineage>
</organism>
<evidence type="ECO:0000256" key="1">
    <source>
        <dbReference type="ARBA" id="ARBA00010688"/>
    </source>
</evidence>
<dbReference type="EMBL" id="JOKH01000008">
    <property type="protein sequence ID" value="KEQ13972.1"/>
    <property type="molecule type" value="Genomic_DNA"/>
</dbReference>
<evidence type="ECO:0000313" key="5">
    <source>
        <dbReference type="EMBL" id="KEQ13972.1"/>
    </source>
</evidence>
<evidence type="ECO:0000313" key="6">
    <source>
        <dbReference type="Proteomes" id="UP000028073"/>
    </source>
</evidence>
<dbReference type="InterPro" id="IPR002173">
    <property type="entry name" value="Carboh/pur_kinase_PfkB_CS"/>
</dbReference>
<dbReference type="GO" id="GO:0005829">
    <property type="term" value="C:cytosol"/>
    <property type="evidence" value="ECO:0007669"/>
    <property type="project" value="TreeGrafter"/>
</dbReference>
<dbReference type="PANTHER" id="PTHR43085:SF15">
    <property type="entry name" value="2-DEHYDRO-3-DEOXYGLUCONOKINASE"/>
    <property type="match status" value="1"/>
</dbReference>
<keyword evidence="3" id="KW-0418">Kinase</keyword>
<name>A0A081N699_9GAMM</name>
<dbReference type="InterPro" id="IPR050306">
    <property type="entry name" value="PfkB_Carbo_kinase"/>
</dbReference>
<comment type="similarity">
    <text evidence="1">Belongs to the carbohydrate kinase PfkB family.</text>
</comment>
<gene>
    <name evidence="5" type="ORF">GZ78_25355</name>
</gene>
<dbReference type="STRING" id="1137799.GZ78_25355"/>
<protein>
    <recommendedName>
        <fullName evidence="4">Carbohydrate kinase PfkB domain-containing protein</fullName>
    </recommendedName>
</protein>
<sequence length="317" mass="35165">MIQAIACIGECMEEQHSQPSFNEPFRCGGDVYNTAVYMKRSLHNGGKISFITALGHDPLSSTLLGEWQKEDIDCELVGCVEGKQPGQYQIHLTADGERSFSYNRDDSAARYMFTAGLEPEQRVKLQQSFDLYYLSGITLAILDDHSRRLLLDILQQAKRRGAQIAFDSNYRPTLWSSTEEAQQCIAEVLSLTHTALLSQDDEAALYGGTELSQILKRLENIPEVVIKQGERGCFVRSTTVEKQIPAIPVKNVLDTTAAGDAFNGAYLAARIANKSIENAIHCAQQMASIVVSYPGAIIPRYLPKNSQLKGKDNQSIW</sequence>
<dbReference type="InterPro" id="IPR011611">
    <property type="entry name" value="PfkB_dom"/>
</dbReference>